<evidence type="ECO:0000313" key="2">
    <source>
        <dbReference type="Proteomes" id="UP000003786"/>
    </source>
</evidence>
<dbReference type="KEGG" id="tot:TOT_020000150"/>
<dbReference type="VEuPathDB" id="PiroplasmaDB:TOT_020000150"/>
<reference evidence="1 2" key="1">
    <citation type="journal article" date="2012" name="MBio">
        <title>Comparative genome analysis of three eukaryotic parasites with differing abilities to transform leukocytes reveals key mediators of Theileria-induced leukocyte transformation.</title>
        <authorList>
            <person name="Hayashida K."/>
            <person name="Hara Y."/>
            <person name="Abe T."/>
            <person name="Yamasaki C."/>
            <person name="Toyoda A."/>
            <person name="Kosuge T."/>
            <person name="Suzuki Y."/>
            <person name="Sato Y."/>
            <person name="Kawashima S."/>
            <person name="Katayama T."/>
            <person name="Wakaguri H."/>
            <person name="Inoue N."/>
            <person name="Homma K."/>
            <person name="Tada-Umezaki M."/>
            <person name="Yagi Y."/>
            <person name="Fujii Y."/>
            <person name="Habara T."/>
            <person name="Kanehisa M."/>
            <person name="Watanabe H."/>
            <person name="Ito K."/>
            <person name="Gojobori T."/>
            <person name="Sugawara H."/>
            <person name="Imanishi T."/>
            <person name="Weir W."/>
            <person name="Gardner M."/>
            <person name="Pain A."/>
            <person name="Shiels B."/>
            <person name="Hattori M."/>
            <person name="Nene V."/>
            <person name="Sugimoto C."/>
        </authorList>
    </citation>
    <scope>NUCLEOTIDE SEQUENCE [LARGE SCALE GENOMIC DNA]</scope>
    <source>
        <strain evidence="1 2">Shintoku</strain>
    </source>
</reference>
<protein>
    <submittedName>
        <fullName evidence="1">Uncharacterized protein</fullName>
    </submittedName>
</protein>
<dbReference type="Proteomes" id="UP000003786">
    <property type="component" value="Chromosome 2"/>
</dbReference>
<gene>
    <name evidence="1" type="ORF">TOT_020000150</name>
</gene>
<sequence>MIKTCLLISNGFDTLHIDIGIDIRAVCKREVTLLGLNPHFLLLANDMQKRCACVYRHDV</sequence>
<dbReference type="RefSeq" id="XP_009690179.1">
    <property type="nucleotide sequence ID" value="XM_009691884.1"/>
</dbReference>
<proteinExistence type="predicted"/>
<dbReference type="GeneID" id="20714326"/>
<keyword evidence="2" id="KW-1185">Reference proteome</keyword>
<dbReference type="AlphaFoldDB" id="J4C7Z1"/>
<name>J4C7Z1_THEOR</name>
<accession>J4C7Z1</accession>
<evidence type="ECO:0000313" key="1">
    <source>
        <dbReference type="EMBL" id="BAM39878.1"/>
    </source>
</evidence>
<dbReference type="EMBL" id="AP011947">
    <property type="protein sequence ID" value="BAM39878.1"/>
    <property type="molecule type" value="Genomic_DNA"/>
</dbReference>
<organism evidence="1 2">
    <name type="scientific">Theileria orientalis strain Shintoku</name>
    <dbReference type="NCBI Taxonomy" id="869250"/>
    <lineage>
        <taxon>Eukaryota</taxon>
        <taxon>Sar</taxon>
        <taxon>Alveolata</taxon>
        <taxon>Apicomplexa</taxon>
        <taxon>Aconoidasida</taxon>
        <taxon>Piroplasmida</taxon>
        <taxon>Theileriidae</taxon>
        <taxon>Theileria</taxon>
    </lineage>
</organism>